<feature type="non-terminal residue" evidence="1">
    <location>
        <position position="1"/>
    </location>
</feature>
<protein>
    <submittedName>
        <fullName evidence="1">Uncharacterized protein</fullName>
    </submittedName>
</protein>
<comment type="caution">
    <text evidence="1">The sequence shown here is derived from an EMBL/GenBank/DDBJ whole genome shotgun (WGS) entry which is preliminary data.</text>
</comment>
<dbReference type="Proteomes" id="UP001469553">
    <property type="component" value="Unassembled WGS sequence"/>
</dbReference>
<reference evidence="1 2" key="1">
    <citation type="submission" date="2021-06" db="EMBL/GenBank/DDBJ databases">
        <authorList>
            <person name="Palmer J.M."/>
        </authorList>
    </citation>
    <scope>NUCLEOTIDE SEQUENCE [LARGE SCALE GENOMIC DNA]</scope>
    <source>
        <strain evidence="1 2">AS_MEX2019</strain>
        <tissue evidence="1">Muscle</tissue>
    </source>
</reference>
<sequence length="171" mass="19469">LLPTRSRFMETGQHRFRDLISCTGDMKGNPCSGRWAAGAYLQWSMGGRRGTPWTGRQSIARQHRVTQDKQPCIHPFIPKGYLERAMNLPVMALDCGRKPEYPKRIHTCTGENMQTPYRKAQSQEMNPKPSCRKVTMLPTAPQCSLFSQLVIDITLNFKLQSSSIAKDFHLD</sequence>
<evidence type="ECO:0000313" key="2">
    <source>
        <dbReference type="Proteomes" id="UP001469553"/>
    </source>
</evidence>
<accession>A0ABV0ZRL4</accession>
<proteinExistence type="predicted"/>
<keyword evidence="2" id="KW-1185">Reference proteome</keyword>
<gene>
    <name evidence="1" type="ORF">AMECASPLE_032988</name>
</gene>
<evidence type="ECO:0000313" key="1">
    <source>
        <dbReference type="EMBL" id="MEQ2308894.1"/>
    </source>
</evidence>
<dbReference type="EMBL" id="JAHRIP010070212">
    <property type="protein sequence ID" value="MEQ2308894.1"/>
    <property type="molecule type" value="Genomic_DNA"/>
</dbReference>
<organism evidence="1 2">
    <name type="scientific">Ameca splendens</name>
    <dbReference type="NCBI Taxonomy" id="208324"/>
    <lineage>
        <taxon>Eukaryota</taxon>
        <taxon>Metazoa</taxon>
        <taxon>Chordata</taxon>
        <taxon>Craniata</taxon>
        <taxon>Vertebrata</taxon>
        <taxon>Euteleostomi</taxon>
        <taxon>Actinopterygii</taxon>
        <taxon>Neopterygii</taxon>
        <taxon>Teleostei</taxon>
        <taxon>Neoteleostei</taxon>
        <taxon>Acanthomorphata</taxon>
        <taxon>Ovalentaria</taxon>
        <taxon>Atherinomorphae</taxon>
        <taxon>Cyprinodontiformes</taxon>
        <taxon>Goodeidae</taxon>
        <taxon>Ameca</taxon>
    </lineage>
</organism>
<name>A0ABV0ZRL4_9TELE</name>